<dbReference type="PRINTS" id="PR00455">
    <property type="entry name" value="HTHTETR"/>
</dbReference>
<dbReference type="Gene3D" id="1.10.10.60">
    <property type="entry name" value="Homeodomain-like"/>
    <property type="match status" value="1"/>
</dbReference>
<dbReference type="Pfam" id="PF16925">
    <property type="entry name" value="TetR_C_13"/>
    <property type="match status" value="1"/>
</dbReference>
<reference evidence="6" key="1">
    <citation type="submission" date="2022-10" db="EMBL/GenBank/DDBJ databases">
        <title>The WGS of Solirubrobacter phytolaccae KCTC 29190.</title>
        <authorList>
            <person name="Jiang Z."/>
        </authorList>
    </citation>
    <scope>NUCLEOTIDE SEQUENCE</scope>
    <source>
        <strain evidence="6">KCTC 29190</strain>
    </source>
</reference>
<feature type="domain" description="HTH tetR-type" evidence="5">
    <location>
        <begin position="14"/>
        <end position="74"/>
    </location>
</feature>
<keyword evidence="3" id="KW-0804">Transcription</keyword>
<evidence type="ECO:0000256" key="4">
    <source>
        <dbReference type="PROSITE-ProRule" id="PRU00335"/>
    </source>
</evidence>
<dbReference type="AlphaFoldDB" id="A0A9X3N7L7"/>
<evidence type="ECO:0000256" key="2">
    <source>
        <dbReference type="ARBA" id="ARBA00023125"/>
    </source>
</evidence>
<dbReference type="SUPFAM" id="SSF48498">
    <property type="entry name" value="Tetracyclin repressor-like, C-terminal domain"/>
    <property type="match status" value="1"/>
</dbReference>
<feature type="DNA-binding region" description="H-T-H motif" evidence="4">
    <location>
        <begin position="37"/>
        <end position="56"/>
    </location>
</feature>
<dbReference type="Proteomes" id="UP001147653">
    <property type="component" value="Unassembled WGS sequence"/>
</dbReference>
<gene>
    <name evidence="6" type="ORF">OJ997_05565</name>
</gene>
<protein>
    <submittedName>
        <fullName evidence="6">TetR/AcrR family transcriptional regulator</fullName>
    </submittedName>
</protein>
<dbReference type="InterPro" id="IPR009057">
    <property type="entry name" value="Homeodomain-like_sf"/>
</dbReference>
<dbReference type="PANTHER" id="PTHR47506">
    <property type="entry name" value="TRANSCRIPTIONAL REGULATORY PROTEIN"/>
    <property type="match status" value="1"/>
</dbReference>
<dbReference type="InterPro" id="IPR036271">
    <property type="entry name" value="Tet_transcr_reg_TetR-rel_C_sf"/>
</dbReference>
<dbReference type="PROSITE" id="PS50977">
    <property type="entry name" value="HTH_TETR_2"/>
    <property type="match status" value="1"/>
</dbReference>
<keyword evidence="1" id="KW-0805">Transcription regulation</keyword>
<dbReference type="SUPFAM" id="SSF46689">
    <property type="entry name" value="Homeodomain-like"/>
    <property type="match status" value="1"/>
</dbReference>
<comment type="caution">
    <text evidence="6">The sequence shown here is derived from an EMBL/GenBank/DDBJ whole genome shotgun (WGS) entry which is preliminary data.</text>
</comment>
<dbReference type="EMBL" id="JAPDDP010000007">
    <property type="protein sequence ID" value="MDA0179752.1"/>
    <property type="molecule type" value="Genomic_DNA"/>
</dbReference>
<keyword evidence="2 4" id="KW-0238">DNA-binding</keyword>
<evidence type="ECO:0000256" key="3">
    <source>
        <dbReference type="ARBA" id="ARBA00023163"/>
    </source>
</evidence>
<sequence>MPSETKARAGRPRGFDADDALERALLVFWEQGYEATSLTDLTEAMGITRTSLYAAFGNKEALYKQALQRYVEGPGGYGEGALQQATARDVAAAFLRGAVQATTRCDRPSGCLMVQGSLAASPPAHAARDAAIGLRDDMRGRLRDRFERAREEGDLPSGADAGLLARYVMTVAHGIAVEAASGAGGDELRKVADAAVQGWPPAA</sequence>
<keyword evidence="7" id="KW-1185">Reference proteome</keyword>
<evidence type="ECO:0000259" key="5">
    <source>
        <dbReference type="PROSITE" id="PS50977"/>
    </source>
</evidence>
<dbReference type="InterPro" id="IPR001647">
    <property type="entry name" value="HTH_TetR"/>
</dbReference>
<dbReference type="InterPro" id="IPR011075">
    <property type="entry name" value="TetR_C"/>
</dbReference>
<dbReference type="Pfam" id="PF00440">
    <property type="entry name" value="TetR_N"/>
    <property type="match status" value="1"/>
</dbReference>
<dbReference type="PROSITE" id="PS01081">
    <property type="entry name" value="HTH_TETR_1"/>
    <property type="match status" value="1"/>
</dbReference>
<dbReference type="Gene3D" id="1.10.357.10">
    <property type="entry name" value="Tetracycline Repressor, domain 2"/>
    <property type="match status" value="1"/>
</dbReference>
<dbReference type="GO" id="GO:0003677">
    <property type="term" value="F:DNA binding"/>
    <property type="evidence" value="ECO:0007669"/>
    <property type="project" value="UniProtKB-UniRule"/>
</dbReference>
<name>A0A9X3N7L7_9ACTN</name>
<organism evidence="6 7">
    <name type="scientific">Solirubrobacter phytolaccae</name>
    <dbReference type="NCBI Taxonomy" id="1404360"/>
    <lineage>
        <taxon>Bacteria</taxon>
        <taxon>Bacillati</taxon>
        <taxon>Actinomycetota</taxon>
        <taxon>Thermoleophilia</taxon>
        <taxon>Solirubrobacterales</taxon>
        <taxon>Solirubrobacteraceae</taxon>
        <taxon>Solirubrobacter</taxon>
    </lineage>
</organism>
<proteinExistence type="predicted"/>
<evidence type="ECO:0000313" key="6">
    <source>
        <dbReference type="EMBL" id="MDA0179752.1"/>
    </source>
</evidence>
<dbReference type="RefSeq" id="WP_270024057.1">
    <property type="nucleotide sequence ID" value="NZ_JAPDDP010000007.1"/>
</dbReference>
<evidence type="ECO:0000313" key="7">
    <source>
        <dbReference type="Proteomes" id="UP001147653"/>
    </source>
</evidence>
<evidence type="ECO:0000256" key="1">
    <source>
        <dbReference type="ARBA" id="ARBA00023015"/>
    </source>
</evidence>
<dbReference type="PANTHER" id="PTHR47506:SF1">
    <property type="entry name" value="HTH-TYPE TRANSCRIPTIONAL REGULATOR YJDC"/>
    <property type="match status" value="1"/>
</dbReference>
<accession>A0A9X3N7L7</accession>
<dbReference type="InterPro" id="IPR023772">
    <property type="entry name" value="DNA-bd_HTH_TetR-type_CS"/>
</dbReference>